<comment type="similarity">
    <text evidence="2">Belongs to the phage GPA family.</text>
</comment>
<keyword evidence="9" id="KW-1185">Reference proteome</keyword>
<dbReference type="Pfam" id="PF05840">
    <property type="entry name" value="Phage_GPA"/>
    <property type="match status" value="1"/>
</dbReference>
<sequence length="637" mass="73220">MKTYNTFTHNALQKLPVNLNKELLTYLENQVGTSQIECINGRFVHDGKQTPREKVFEFANQCANKFKLPADIRNYLDKASAIRFRKYGFKRAMSFIERRSAAVYAALAVLPEPYWKVDTEFKRARLADELVGRACLRLEVAAKHGFDVMETIDSINQYVGAAMWMPQFASAKNEDHAYSILVRLIDDAVWKRAIERQTIAAFENARRAAGMVSPHVSPYASYSACQWLKIRQDRQREWLQLMAIESEEGVVIPMEEVHQSSVSNPTNRRNELMTRIAGCQEYADSNNHIAVMITMTAAGKYHRLKQQGKYFIENDKWNGASAQDSHQWLSTSWIRFRSAADRAGLIYYGMRVVEPHVDGTPHWHGVFFMPLEHFREFKGLLEDYQYQRDSDELFFDDGTPKTKAMKARVDVKIIDRSKGDAVGYIAKYISKNVDGYGLEGLYDLDAKKVNLQSTVQNVTAFSRAFSFRQFQFQKTPSVTVWRELRRIEEKQEYSLFEKARRAADMGFFSAFFDYMGGHRLSQRLRPIKMLKEQKENKYGEIVESVIGLIGDGLSVLTHEIEWKLIKKPTEVALDLKAFASEALLSKRELAPWINGNNCTRADPPTRQQKIIANFFLNMELNGGGTPEWEAFINGNEV</sequence>
<organism evidence="8 9">
    <name type="scientific">Aliivibrio logei 5S-186</name>
    <dbReference type="NCBI Taxonomy" id="626086"/>
    <lineage>
        <taxon>Bacteria</taxon>
        <taxon>Pseudomonadati</taxon>
        <taxon>Pseudomonadota</taxon>
        <taxon>Gammaproteobacteria</taxon>
        <taxon>Vibrionales</taxon>
        <taxon>Vibrionaceae</taxon>
        <taxon>Aliivibrio</taxon>
    </lineage>
</organism>
<feature type="domain" description="Replication gene A protein-like" evidence="7">
    <location>
        <begin position="166"/>
        <end position="436"/>
    </location>
</feature>
<evidence type="ECO:0000256" key="1">
    <source>
        <dbReference type="ARBA" id="ARBA00003293"/>
    </source>
</evidence>
<comment type="caution">
    <text evidence="8">The sequence shown here is derived from an EMBL/GenBank/DDBJ whole genome shotgun (WGS) entry which is preliminary data.</text>
</comment>
<protein>
    <recommendedName>
        <fullName evidence="7">Replication gene A protein-like domain-containing protein</fullName>
    </recommendedName>
</protein>
<evidence type="ECO:0000256" key="5">
    <source>
        <dbReference type="ARBA" id="ARBA00022759"/>
    </source>
</evidence>
<evidence type="ECO:0000256" key="3">
    <source>
        <dbReference type="ARBA" id="ARBA00022705"/>
    </source>
</evidence>
<dbReference type="EMBL" id="AJYJ02000065">
    <property type="protein sequence ID" value="OEF17036.1"/>
    <property type="molecule type" value="Genomic_DNA"/>
</dbReference>
<keyword evidence="5" id="KW-0255">Endonuclease</keyword>
<gene>
    <name evidence="8" type="ORF">A1Q5_19075</name>
</gene>
<evidence type="ECO:0000313" key="9">
    <source>
        <dbReference type="Proteomes" id="UP000095059"/>
    </source>
</evidence>
<proteinExistence type="inferred from homology"/>
<name>A0ABX3AYC8_ALILO</name>
<keyword evidence="3" id="KW-0235">DNA replication</keyword>
<reference evidence="8 9" key="1">
    <citation type="journal article" date="2012" name="Science">
        <title>Ecological populations of bacteria act as socially cohesive units of antibiotic production and resistance.</title>
        <authorList>
            <person name="Cordero O.X."/>
            <person name="Wildschutte H."/>
            <person name="Kirkup B."/>
            <person name="Proehl S."/>
            <person name="Ngo L."/>
            <person name="Hussain F."/>
            <person name="Le Roux F."/>
            <person name="Mincer T."/>
            <person name="Polz M.F."/>
        </authorList>
    </citation>
    <scope>NUCLEOTIDE SEQUENCE [LARGE SCALE GENOMIC DNA]</scope>
    <source>
        <strain evidence="8 9">5S-186</strain>
    </source>
</reference>
<dbReference type="InterPro" id="IPR008766">
    <property type="entry name" value="Replication_gene_A-like"/>
</dbReference>
<keyword evidence="6" id="KW-0378">Hydrolase</keyword>
<dbReference type="Proteomes" id="UP000095059">
    <property type="component" value="Unassembled WGS sequence"/>
</dbReference>
<evidence type="ECO:0000256" key="4">
    <source>
        <dbReference type="ARBA" id="ARBA00022722"/>
    </source>
</evidence>
<evidence type="ECO:0000256" key="2">
    <source>
        <dbReference type="ARBA" id="ARBA00009260"/>
    </source>
</evidence>
<evidence type="ECO:0000259" key="7">
    <source>
        <dbReference type="Pfam" id="PF05840"/>
    </source>
</evidence>
<evidence type="ECO:0000256" key="6">
    <source>
        <dbReference type="ARBA" id="ARBA00022801"/>
    </source>
</evidence>
<accession>A0ABX3AYC8</accession>
<dbReference type="RefSeq" id="WP_017022232.1">
    <property type="nucleotide sequence ID" value="NZ_AJYJ02000065.1"/>
</dbReference>
<comment type="function">
    <text evidence="1">Possible endonuclease which induces a single-strand cut and initiates DNA replication.</text>
</comment>
<keyword evidence="4" id="KW-0540">Nuclease</keyword>
<evidence type="ECO:0000313" key="8">
    <source>
        <dbReference type="EMBL" id="OEF17036.1"/>
    </source>
</evidence>